<dbReference type="UniPathway" id="UPA00886"/>
<comment type="subunit">
    <text evidence="11">Heterodimer of SAE1 and UBA2/SAE2. The heterodimer corresponds to the two domains that are encoded on a single polypeptide chain in ubiquitin-activating enzyme E1. Interacts with UBE2I.</text>
</comment>
<dbReference type="FunFam" id="1.10.10.520:FF:000002">
    <property type="entry name" value="SUMO-activating enzyme subunit 2"/>
    <property type="match status" value="1"/>
</dbReference>
<feature type="region of interest" description="Disordered" evidence="13">
    <location>
        <begin position="200"/>
        <end position="236"/>
    </location>
</feature>
<proteinExistence type="inferred from homology"/>
<keyword evidence="16" id="KW-1185">Reference proteome</keyword>
<comment type="similarity">
    <text evidence="3">Belongs to the ubiquitin-activating E1 family.</text>
</comment>
<dbReference type="FunFam" id="3.10.290.20:FF:000002">
    <property type="entry name" value="SUMO-activating enzyme subunit 2"/>
    <property type="match status" value="1"/>
</dbReference>
<feature type="domain" description="Ubiquitin/SUMO-activating enzyme ubiquitin-like" evidence="15">
    <location>
        <begin position="447"/>
        <end position="534"/>
    </location>
</feature>
<evidence type="ECO:0000256" key="5">
    <source>
        <dbReference type="ARBA" id="ARBA00022723"/>
    </source>
</evidence>
<gene>
    <name evidence="17" type="primary">LOC106160449</name>
</gene>
<dbReference type="Pfam" id="PF14732">
    <property type="entry name" value="UAE_UbL"/>
    <property type="match status" value="1"/>
</dbReference>
<keyword evidence="7" id="KW-0833">Ubl conjugation pathway</keyword>
<dbReference type="OrthoDB" id="10255449at2759"/>
<name>A0A2R2MPD2_LINAN</name>
<dbReference type="Gene3D" id="3.10.290.20">
    <property type="entry name" value="Ubiquitin-like 2 activating enzyme e1b. Chain: B, domain 3"/>
    <property type="match status" value="1"/>
</dbReference>
<feature type="domain" description="THIF-type NAD/FAD binding fold" evidence="14">
    <location>
        <begin position="7"/>
        <end position="436"/>
    </location>
</feature>
<dbReference type="InParanoid" id="A0A2R2MPD2"/>
<feature type="region of interest" description="Disordered" evidence="13">
    <location>
        <begin position="986"/>
        <end position="1032"/>
    </location>
</feature>
<feature type="active site" description="Glycyl thioester intermediate" evidence="12">
    <location>
        <position position="174"/>
    </location>
</feature>
<dbReference type="Pfam" id="PF00899">
    <property type="entry name" value="ThiF"/>
    <property type="match status" value="1"/>
</dbReference>
<accession>A0A2R2MPD2</accession>
<evidence type="ECO:0000256" key="6">
    <source>
        <dbReference type="ARBA" id="ARBA00022741"/>
    </source>
</evidence>
<evidence type="ECO:0000256" key="13">
    <source>
        <dbReference type="SAM" id="MobiDB-lite"/>
    </source>
</evidence>
<dbReference type="PANTHER" id="PTHR10953:SF5">
    <property type="entry name" value="SUMO-ACTIVATING ENZYME SUBUNIT 2"/>
    <property type="match status" value="1"/>
</dbReference>
<feature type="compositionally biased region" description="Acidic residues" evidence="13">
    <location>
        <begin position="634"/>
        <end position="649"/>
    </location>
</feature>
<dbReference type="InterPro" id="IPR033127">
    <property type="entry name" value="UBQ-activ_enz_E1_Cys_AS"/>
</dbReference>
<dbReference type="GeneID" id="106160449"/>
<keyword evidence="4" id="KW-0808">Transferase</keyword>
<evidence type="ECO:0000256" key="3">
    <source>
        <dbReference type="ARBA" id="ARBA00005673"/>
    </source>
</evidence>
<dbReference type="KEGG" id="lak:106160449"/>
<comment type="subcellular location">
    <subcellularLocation>
        <location evidence="1">Nucleus</location>
    </subcellularLocation>
</comment>
<keyword evidence="6" id="KW-0547">Nucleotide-binding</keyword>
<feature type="compositionally biased region" description="Acidic residues" evidence="13">
    <location>
        <begin position="986"/>
        <end position="1022"/>
    </location>
</feature>
<protein>
    <submittedName>
        <fullName evidence="17">SUMO-activating enzyme subunit 2</fullName>
    </submittedName>
</protein>
<evidence type="ECO:0000313" key="16">
    <source>
        <dbReference type="Proteomes" id="UP000085678"/>
    </source>
</evidence>
<dbReference type="AlphaFoldDB" id="A0A2R2MPD2"/>
<dbReference type="GO" id="GO:0005524">
    <property type="term" value="F:ATP binding"/>
    <property type="evidence" value="ECO:0007669"/>
    <property type="project" value="UniProtKB-KW"/>
</dbReference>
<evidence type="ECO:0000259" key="15">
    <source>
        <dbReference type="Pfam" id="PF14732"/>
    </source>
</evidence>
<organism evidence="16 17">
    <name type="scientific">Lingula anatina</name>
    <name type="common">Brachiopod</name>
    <name type="synonym">Lingula unguis</name>
    <dbReference type="NCBI Taxonomy" id="7574"/>
    <lineage>
        <taxon>Eukaryota</taxon>
        <taxon>Metazoa</taxon>
        <taxon>Spiralia</taxon>
        <taxon>Lophotrochozoa</taxon>
        <taxon>Brachiopoda</taxon>
        <taxon>Linguliformea</taxon>
        <taxon>Lingulata</taxon>
        <taxon>Lingulida</taxon>
        <taxon>Linguloidea</taxon>
        <taxon>Lingulidae</taxon>
        <taxon>Lingula</taxon>
    </lineage>
</organism>
<feature type="compositionally biased region" description="Low complexity" evidence="13">
    <location>
        <begin position="568"/>
        <end position="578"/>
    </location>
</feature>
<dbReference type="SUPFAM" id="SSF69572">
    <property type="entry name" value="Activating enzymes of the ubiquitin-like proteins"/>
    <property type="match status" value="1"/>
</dbReference>
<dbReference type="InterPro" id="IPR028077">
    <property type="entry name" value="UAE_UbL_dom"/>
</dbReference>
<dbReference type="GO" id="GO:0016925">
    <property type="term" value="P:protein sumoylation"/>
    <property type="evidence" value="ECO:0007669"/>
    <property type="project" value="UniProtKB-UniPathway"/>
</dbReference>
<dbReference type="RefSeq" id="XP_023932095.1">
    <property type="nucleotide sequence ID" value="XM_024076327.1"/>
</dbReference>
<sequence>MAADLGVLNDDLQEKVKSSRILVVGAGGIGCELLKNLVLTGFKDIEVIDLDTIDVSNLNRQFLFRKEHVGKSKAQVARESALKFNPDGKIKAYHDSVMSTEYDTEFFKQFDVVLNALDNRAARNHVNRMCLAADKPLVESGTAGYLGQVTVIKKGLTECYECQPKPHQKTFPGCTIRNTPSEPIHCIVWAKHLFNQLFGEADPDEDVSPDTEDPELAGDAGKQALQSEAKEDTVGGIERKSTRIWAQETGYDPMKIFNKLFRDDIHYLLSMESLWKKRRPPEPLDFDSLPNTGGSSDNMNLIHDQRIWSVQECADIFKQSVDLLKSELQKQGDAGILVWDKDEPAAMDFVTAAANIRAYIFGIPIKSRFDIKSMAGNIIPAIATTNAIIAGLLVMEALKILSGNINHCRTVYLNRHPNSRKKLLVPCMLDPPNPKCYVCSSKPEVTVKVNTTTMTVKSLEDKVIKGQFGLVAPDVELDDGKGTIIISSEEGETEENAAKPLSFFGIKNGSRIKCDDFLQEYNLNITLLHVDKLEEEKEFEVVGDVSEVQARAAEASAAAAAAAAAATSVSSSTPSNTAPDNSASNNGQGQNAQKTKPKKKKSELNKSKTMDLFADSDDSQPPLESVQNGRDTPTLEEELISTQPVEEDVTPQHKDSFRPSLFKDKDTSLSSADTSFEMMGSMIPAHQPGGGLKHTGNPVKPQITTPTLLSKIPSAISRSSSKLSDLTLPVEDSQDLYGPMHTQQENIQDSQNFHFSLDYDESQSQILDADGFLKLDPTQKKSSKRQLDLGQSQSQDNFDELLNLCSGGFGEGPQQPSQRVPKSGGIFSKIVAPTQDNMDELLGLCSGQFSGSQQAASQVTALKPTQNNSQSQNVAKVIEKDEEDLDSPQKPQRVAKKRKAVIEDSDEEDGDMGTAPFEIVEETNLSNDEWEKEKQDDLGSDEEAEGGHVRDSEDEDDDEMPVKFSGFTYSNQHGKIRKEFVDEEAELSGSEYDSDENIDLDEKDDIMEHESGDEDALPDDEEIRNQVGRVQL</sequence>
<dbReference type="Proteomes" id="UP000085678">
    <property type="component" value="Unplaced"/>
</dbReference>
<evidence type="ECO:0000259" key="14">
    <source>
        <dbReference type="Pfam" id="PF00899"/>
    </source>
</evidence>
<dbReference type="InterPro" id="IPR035985">
    <property type="entry name" value="Ubiquitin-activating_enz"/>
</dbReference>
<evidence type="ECO:0000256" key="11">
    <source>
        <dbReference type="ARBA" id="ARBA00026003"/>
    </source>
</evidence>
<dbReference type="STRING" id="7574.A0A2R2MPD2"/>
<feature type="compositionally biased region" description="Acidic residues" evidence="13">
    <location>
        <begin position="201"/>
        <end position="216"/>
    </location>
</feature>
<evidence type="ECO:0000256" key="4">
    <source>
        <dbReference type="ARBA" id="ARBA00022679"/>
    </source>
</evidence>
<evidence type="ECO:0000256" key="8">
    <source>
        <dbReference type="ARBA" id="ARBA00022833"/>
    </source>
</evidence>
<dbReference type="GO" id="GO:0019948">
    <property type="term" value="F:SUMO activating enzyme activity"/>
    <property type="evidence" value="ECO:0007669"/>
    <property type="project" value="TreeGrafter"/>
</dbReference>
<dbReference type="FunFam" id="3.40.50.720:FF:000618">
    <property type="entry name" value="SUMO-activating enzyme subunit 2"/>
    <property type="match status" value="1"/>
</dbReference>
<feature type="compositionally biased region" description="Polar residues" evidence="13">
    <location>
        <begin position="579"/>
        <end position="593"/>
    </location>
</feature>
<dbReference type="FunFam" id="3.50.50.80:FF:000002">
    <property type="entry name" value="SUMO-activating enzyme subunit 2"/>
    <property type="match status" value="1"/>
</dbReference>
<reference evidence="17" key="1">
    <citation type="submission" date="2025-08" db="UniProtKB">
        <authorList>
            <consortium name="RefSeq"/>
        </authorList>
    </citation>
    <scope>IDENTIFICATION</scope>
    <source>
        <tissue evidence="17">Gonads</tissue>
    </source>
</reference>
<feature type="compositionally biased region" description="Basic and acidic residues" evidence="13">
    <location>
        <begin position="650"/>
        <end position="667"/>
    </location>
</feature>
<dbReference type="Gene3D" id="1.10.10.520">
    <property type="entry name" value="Ubiquitin activating enzymes (Uba3). Chain: B, domain 2"/>
    <property type="match status" value="1"/>
</dbReference>
<dbReference type="FunCoup" id="A0A2R2MPD2">
    <property type="interactions" value="3610"/>
</dbReference>
<evidence type="ECO:0000256" key="9">
    <source>
        <dbReference type="ARBA" id="ARBA00022840"/>
    </source>
</evidence>
<dbReference type="GO" id="GO:0005737">
    <property type="term" value="C:cytoplasm"/>
    <property type="evidence" value="ECO:0007669"/>
    <property type="project" value="TreeGrafter"/>
</dbReference>
<keyword evidence="8" id="KW-0862">Zinc</keyword>
<keyword evidence="5" id="KW-0479">Metal-binding</keyword>
<dbReference type="GO" id="GO:0046872">
    <property type="term" value="F:metal ion binding"/>
    <property type="evidence" value="ECO:0007669"/>
    <property type="project" value="UniProtKB-KW"/>
</dbReference>
<evidence type="ECO:0000256" key="1">
    <source>
        <dbReference type="ARBA" id="ARBA00004123"/>
    </source>
</evidence>
<evidence type="ECO:0000313" key="17">
    <source>
        <dbReference type="RefSeq" id="XP_023932095.1"/>
    </source>
</evidence>
<evidence type="ECO:0000256" key="2">
    <source>
        <dbReference type="ARBA" id="ARBA00004718"/>
    </source>
</evidence>
<dbReference type="PANTHER" id="PTHR10953">
    <property type="entry name" value="UBIQUITIN-ACTIVATING ENZYME E1"/>
    <property type="match status" value="1"/>
</dbReference>
<dbReference type="PROSITE" id="PS00865">
    <property type="entry name" value="UBIQUITIN_ACTIVAT_2"/>
    <property type="match status" value="1"/>
</dbReference>
<dbReference type="Gene3D" id="3.50.50.80">
    <property type="entry name" value="Ubiquitin-activating enzyme E1, inactive adenylation domain, subdomain 1"/>
    <property type="match status" value="1"/>
</dbReference>
<dbReference type="GO" id="GO:0016740">
    <property type="term" value="F:transferase activity"/>
    <property type="evidence" value="ECO:0007669"/>
    <property type="project" value="UniProtKB-KW"/>
</dbReference>
<keyword evidence="9" id="KW-0067">ATP-binding</keyword>
<feature type="region of interest" description="Disordered" evidence="13">
    <location>
        <begin position="878"/>
        <end position="969"/>
    </location>
</feature>
<keyword evidence="10" id="KW-0539">Nucleus</keyword>
<dbReference type="InterPro" id="IPR023318">
    <property type="entry name" value="Ub_act_enz_dom_a_sf"/>
</dbReference>
<evidence type="ECO:0000256" key="12">
    <source>
        <dbReference type="PROSITE-ProRule" id="PRU10132"/>
    </source>
</evidence>
<dbReference type="InterPro" id="IPR000594">
    <property type="entry name" value="ThiF_NAD_FAD-bd"/>
</dbReference>
<comment type="pathway">
    <text evidence="2">Protein modification; protein sumoylation.</text>
</comment>
<dbReference type="GO" id="GO:0031510">
    <property type="term" value="C:SUMO activating enzyme complex"/>
    <property type="evidence" value="ECO:0007669"/>
    <property type="project" value="TreeGrafter"/>
</dbReference>
<dbReference type="CDD" id="cd01489">
    <property type="entry name" value="Uba2_SUMO"/>
    <property type="match status" value="1"/>
</dbReference>
<evidence type="ECO:0000256" key="7">
    <source>
        <dbReference type="ARBA" id="ARBA00022786"/>
    </source>
</evidence>
<evidence type="ECO:0000256" key="10">
    <source>
        <dbReference type="ARBA" id="ARBA00023242"/>
    </source>
</evidence>
<dbReference type="InterPro" id="IPR042449">
    <property type="entry name" value="Ub-E1_IAD_1"/>
</dbReference>
<feature type="region of interest" description="Disordered" evidence="13">
    <location>
        <begin position="568"/>
        <end position="669"/>
    </location>
</feature>
<dbReference type="InterPro" id="IPR045886">
    <property type="entry name" value="ThiF/MoeB/HesA"/>
</dbReference>